<dbReference type="PANTHER" id="PTHR33064">
    <property type="entry name" value="POL PROTEIN"/>
    <property type="match status" value="1"/>
</dbReference>
<feature type="domain" description="Reverse transcriptase" evidence="2">
    <location>
        <begin position="760"/>
        <end position="856"/>
    </location>
</feature>
<dbReference type="Pfam" id="PF00078">
    <property type="entry name" value="RVT_1"/>
    <property type="match status" value="1"/>
</dbReference>
<protein>
    <submittedName>
        <fullName evidence="3">Unnamed protein product</fullName>
    </submittedName>
</protein>
<feature type="region of interest" description="Disordered" evidence="1">
    <location>
        <begin position="199"/>
        <end position="429"/>
    </location>
</feature>
<proteinExistence type="predicted"/>
<dbReference type="InterPro" id="IPR051320">
    <property type="entry name" value="Viral_Replic_Matur_Polypro"/>
</dbReference>
<dbReference type="OrthoDB" id="115784at2759"/>
<name>A0A9W7CW10_9STRA</name>
<dbReference type="EMBL" id="BSXT01001865">
    <property type="protein sequence ID" value="GMF45677.1"/>
    <property type="molecule type" value="Genomic_DNA"/>
</dbReference>
<dbReference type="CDD" id="cd01647">
    <property type="entry name" value="RT_LTR"/>
    <property type="match status" value="1"/>
</dbReference>
<evidence type="ECO:0000313" key="3">
    <source>
        <dbReference type="EMBL" id="GMF45677.1"/>
    </source>
</evidence>
<dbReference type="InterPro" id="IPR043128">
    <property type="entry name" value="Rev_trsase/Diguanyl_cyclase"/>
</dbReference>
<dbReference type="Gene3D" id="3.30.70.270">
    <property type="match status" value="1"/>
</dbReference>
<dbReference type="InterPro" id="IPR000477">
    <property type="entry name" value="RT_dom"/>
</dbReference>
<dbReference type="PANTHER" id="PTHR33064:SF37">
    <property type="entry name" value="RIBONUCLEASE H"/>
    <property type="match status" value="1"/>
</dbReference>
<dbReference type="Proteomes" id="UP001165121">
    <property type="component" value="Unassembled WGS sequence"/>
</dbReference>
<sequence length="947" mass="106687">MQTPKTLKGRGARYAEFYDAADEAELEGAIVMMTVVTVTVLKTRLKTSYDDSAWMTPKGIEATTSRERECPKTRGANPSRYVSAELRRAGIVSCPRRSSGGGTYSVRRSSITTARSLTSRPALDITQLGETRTSQYAISSSGSMDMPGPQRSSTGKVAQMLSTTWSTSYSTVETTTLWICCTLCGWMISSEWRRLSTRREEEAATRPAEWEPKQRRPTSRATSTPRINSTKRKQEGDRRDDRRDDRREYRRDDRRTRREDGRDRRVTVAVTSDDEEGDKVECQPSRRLGQLDYDDDDSDYGRDGYLDSEEESDHGYIDAGLANEKSRSGNSRVESARPQRNSARTQWNSTGPQGDSARQQPNSSSHWNPANAPPDRHSRSAEPVTEAKYIFAYVGEAERPEDEKKSDGNGSDTDGIDGELGYSDGESPAMMSNADTLGWEVSYEFEVWVMDHHAGVNLILGTDFMIPAGIRLDLYNSLAKLPDEVVVPLIKSQNLTDDPRKGLQITDGPTETICLPGRLTAEFRIRRRQPAESTHELWVRRTKDWIPTVVLNRSGRATRVLLTSVKPSLTWCPAHFPVLNWTPHGILPPEGFVRLSSAKYRDWQTTKIAVRGNPPDRGRRLDEIEVSDEVLDADPEKNLHLRYLLAAELDDDGNGDSELGEQPDTYERTPNSLAFEDYAHELAFLPDLTDAIPTQLDYSADNVVCGTHSDEQTTRLVKVLQSHERIMISSGNALPPPAYGVVCDIDVQGHRPIRQRARRKNGVDIRLCINYKLVNAITLMMEYAMPLVDDLLTELDAYLWFCSLDAASGFWAVMMTRRARWISAFVCALGHFEWLRMPFGLKNAPMIYQRLIDNALWGYVQPKGGWEAFADRVSRVEQEAEAQRETYSTDMTFKPTRLTKYDADRRALAGSDAMQEFIDSPEADMFASGEPDQSSLVPVFERCSRLT</sequence>
<keyword evidence="4" id="KW-1185">Reference proteome</keyword>
<comment type="caution">
    <text evidence="3">The sequence shown here is derived from an EMBL/GenBank/DDBJ whole genome shotgun (WGS) entry which is preliminary data.</text>
</comment>
<evidence type="ECO:0000259" key="2">
    <source>
        <dbReference type="Pfam" id="PF00078"/>
    </source>
</evidence>
<feature type="compositionally biased region" description="Basic and acidic residues" evidence="1">
    <location>
        <begin position="199"/>
        <end position="214"/>
    </location>
</feature>
<feature type="compositionally biased region" description="Basic and acidic residues" evidence="1">
    <location>
        <begin position="396"/>
        <end position="407"/>
    </location>
</feature>
<dbReference type="Gene3D" id="3.10.10.10">
    <property type="entry name" value="HIV Type 1 Reverse Transcriptase, subunit A, domain 1"/>
    <property type="match status" value="1"/>
</dbReference>
<organism evidence="3 4">
    <name type="scientific">Phytophthora fragariaefolia</name>
    <dbReference type="NCBI Taxonomy" id="1490495"/>
    <lineage>
        <taxon>Eukaryota</taxon>
        <taxon>Sar</taxon>
        <taxon>Stramenopiles</taxon>
        <taxon>Oomycota</taxon>
        <taxon>Peronosporomycetes</taxon>
        <taxon>Peronosporales</taxon>
        <taxon>Peronosporaceae</taxon>
        <taxon>Phytophthora</taxon>
    </lineage>
</organism>
<reference evidence="3" key="1">
    <citation type="submission" date="2023-04" db="EMBL/GenBank/DDBJ databases">
        <title>Phytophthora fragariaefolia NBRC 109709.</title>
        <authorList>
            <person name="Ichikawa N."/>
            <person name="Sato H."/>
            <person name="Tonouchi N."/>
        </authorList>
    </citation>
    <scope>NUCLEOTIDE SEQUENCE</scope>
    <source>
        <strain evidence="3">NBRC 109709</strain>
    </source>
</reference>
<dbReference type="AlphaFoldDB" id="A0A9W7CW10"/>
<accession>A0A9W7CW10</accession>
<feature type="compositionally biased region" description="Basic and acidic residues" evidence="1">
    <location>
        <begin position="232"/>
        <end position="266"/>
    </location>
</feature>
<feature type="compositionally biased region" description="Polar residues" evidence="1">
    <location>
        <begin position="328"/>
        <end position="368"/>
    </location>
</feature>
<gene>
    <name evidence="3" type="ORF">Pfra01_001646800</name>
</gene>
<evidence type="ECO:0000256" key="1">
    <source>
        <dbReference type="SAM" id="MobiDB-lite"/>
    </source>
</evidence>
<dbReference type="InterPro" id="IPR043502">
    <property type="entry name" value="DNA/RNA_pol_sf"/>
</dbReference>
<evidence type="ECO:0000313" key="4">
    <source>
        <dbReference type="Proteomes" id="UP001165121"/>
    </source>
</evidence>
<dbReference type="SUPFAM" id="SSF56672">
    <property type="entry name" value="DNA/RNA polymerases"/>
    <property type="match status" value="1"/>
</dbReference>